<name>A0ABU7V338_9MICO</name>
<keyword evidence="2" id="KW-1185">Reference proteome</keyword>
<accession>A0ABU7V338</accession>
<gene>
    <name evidence="1" type="ORF">V2V91_02925</name>
</gene>
<dbReference type="EMBL" id="JAZHOV010000002">
    <property type="protein sequence ID" value="MEF2254091.1"/>
    <property type="molecule type" value="Genomic_DNA"/>
</dbReference>
<dbReference type="Proteomes" id="UP001351900">
    <property type="component" value="Unassembled WGS sequence"/>
</dbReference>
<reference evidence="1 2" key="1">
    <citation type="submission" date="2024-01" db="EMBL/GenBank/DDBJ databases">
        <title>the genome sequence of strain Microbacterium schleiferi NBRC 15075.</title>
        <authorList>
            <person name="Ding Y."/>
            <person name="Zhang G."/>
        </authorList>
    </citation>
    <scope>NUCLEOTIDE SEQUENCE [LARGE SCALE GENOMIC DNA]</scope>
    <source>
        <strain evidence="1 2">NBRC 15075</strain>
    </source>
</reference>
<comment type="caution">
    <text evidence="1">The sequence shown here is derived from an EMBL/GenBank/DDBJ whole genome shotgun (WGS) entry which is preliminary data.</text>
</comment>
<evidence type="ECO:0000313" key="1">
    <source>
        <dbReference type="EMBL" id="MEF2254091.1"/>
    </source>
</evidence>
<organism evidence="1 2">
    <name type="scientific">Microbacterium schleiferi</name>
    <dbReference type="NCBI Taxonomy" id="69362"/>
    <lineage>
        <taxon>Bacteria</taxon>
        <taxon>Bacillati</taxon>
        <taxon>Actinomycetota</taxon>
        <taxon>Actinomycetes</taxon>
        <taxon>Micrococcales</taxon>
        <taxon>Microbacteriaceae</taxon>
        <taxon>Microbacterium</taxon>
    </lineage>
</organism>
<evidence type="ECO:0008006" key="3">
    <source>
        <dbReference type="Google" id="ProtNLM"/>
    </source>
</evidence>
<sequence length="332" mass="36896">MDVVPPSYDRVWDARAAILTRERLERESAAATIAAQHADGELIRLHSGRYVRAADAQGFIEDRHLRTIAAVHSRRQASAAPFSHASAAVLWGLPLFRHVPEAVHVSDARHNGVVRHARGVARHEVSVPDDDIVVIGGIPCTSLERTVFDVARTLPLASAVAVADAALRLVAWDPEDRVYDQGAASTWATAMEERIARARGARGIRQARWIMAFADGRAQLPGESMSRLLLHDLGFATPRLQVRLADSSHLYFVDFGLDDAKAWGEFDGEGKYTDAQFRGERTPWEVVRAEKEREDWIRATTHRPLVRWGMQHLASPVTLGRRLAAFGIRPPR</sequence>
<proteinExistence type="predicted"/>
<dbReference type="RefSeq" id="WP_331790728.1">
    <property type="nucleotide sequence ID" value="NZ_BAAAUO010000005.1"/>
</dbReference>
<protein>
    <recommendedName>
        <fullName evidence="3">Transcriptional regulator, AbiEi antitoxin, Type IV TA system</fullName>
    </recommendedName>
</protein>
<evidence type="ECO:0000313" key="2">
    <source>
        <dbReference type="Proteomes" id="UP001351900"/>
    </source>
</evidence>